<dbReference type="SUPFAM" id="SSF46565">
    <property type="entry name" value="Chaperone J-domain"/>
    <property type="match status" value="1"/>
</dbReference>
<feature type="compositionally biased region" description="Low complexity" evidence="1">
    <location>
        <begin position="289"/>
        <end position="304"/>
    </location>
</feature>
<dbReference type="InterPro" id="IPR036869">
    <property type="entry name" value="J_dom_sf"/>
</dbReference>
<dbReference type="EMBL" id="KI517384">
    <property type="protein sequence ID" value="ESQ55412.1"/>
    <property type="molecule type" value="Genomic_DNA"/>
</dbReference>
<dbReference type="PRINTS" id="PR00625">
    <property type="entry name" value="JDOMAIN"/>
</dbReference>
<dbReference type="Gene3D" id="1.10.287.110">
    <property type="entry name" value="DnaJ domain"/>
    <property type="match status" value="1"/>
</dbReference>
<dbReference type="STRING" id="72664.V4MJ37"/>
<dbReference type="PANTHER" id="PTHR44137:SF23">
    <property type="entry name" value="CHAPERONE DNAJ-DOMAIN SUPERFAMILY PROTEIN"/>
    <property type="match status" value="1"/>
</dbReference>
<evidence type="ECO:0000259" key="2">
    <source>
        <dbReference type="PROSITE" id="PS50076"/>
    </source>
</evidence>
<gene>
    <name evidence="3" type="ORF">EUTSA_v10026814mg</name>
</gene>
<dbReference type="InterPro" id="IPR001623">
    <property type="entry name" value="DnaJ_domain"/>
</dbReference>
<feature type="region of interest" description="Disordered" evidence="1">
    <location>
        <begin position="289"/>
        <end position="433"/>
    </location>
</feature>
<feature type="compositionally biased region" description="Low complexity" evidence="1">
    <location>
        <begin position="382"/>
        <end position="405"/>
    </location>
</feature>
<protein>
    <recommendedName>
        <fullName evidence="2">J domain-containing protein</fullName>
    </recommendedName>
</protein>
<dbReference type="AlphaFoldDB" id="V4MJ37"/>
<evidence type="ECO:0000256" key="1">
    <source>
        <dbReference type="SAM" id="MobiDB-lite"/>
    </source>
</evidence>
<evidence type="ECO:0000313" key="3">
    <source>
        <dbReference type="EMBL" id="ESQ55412.1"/>
    </source>
</evidence>
<feature type="compositionally biased region" description="Low complexity" evidence="1">
    <location>
        <begin position="341"/>
        <end position="354"/>
    </location>
</feature>
<dbReference type="PROSITE" id="PS50076">
    <property type="entry name" value="DNAJ_2"/>
    <property type="match status" value="1"/>
</dbReference>
<feature type="region of interest" description="Disordered" evidence="1">
    <location>
        <begin position="133"/>
        <end position="229"/>
    </location>
</feature>
<dbReference type="eggNOG" id="ENOG502QQV4">
    <property type="taxonomic scope" value="Eukaryota"/>
</dbReference>
<dbReference type="Pfam" id="PF23551">
    <property type="entry name" value="Zn_ribbon_20"/>
    <property type="match status" value="1"/>
</dbReference>
<reference evidence="3 4" key="1">
    <citation type="journal article" date="2013" name="Front. Plant Sci.">
        <title>The Reference Genome of the Halophytic Plant Eutrema salsugineum.</title>
        <authorList>
            <person name="Yang R."/>
            <person name="Jarvis D.E."/>
            <person name="Chen H."/>
            <person name="Beilstein M.A."/>
            <person name="Grimwood J."/>
            <person name="Jenkins J."/>
            <person name="Shu S."/>
            <person name="Prochnik S."/>
            <person name="Xin M."/>
            <person name="Ma C."/>
            <person name="Schmutz J."/>
            <person name="Wing R.A."/>
            <person name="Mitchell-Olds T."/>
            <person name="Schumaker K.S."/>
            <person name="Wang X."/>
        </authorList>
    </citation>
    <scope>NUCLEOTIDE SEQUENCE [LARGE SCALE GENOMIC DNA]</scope>
</reference>
<dbReference type="Gramene" id="ESQ55412">
    <property type="protein sequence ID" value="ESQ55412"/>
    <property type="gene ID" value="EUTSA_v10026814mg"/>
</dbReference>
<dbReference type="CDD" id="cd06257">
    <property type="entry name" value="DnaJ"/>
    <property type="match status" value="1"/>
</dbReference>
<accession>V4MJ37</accession>
<organism evidence="3 4">
    <name type="scientific">Eutrema salsugineum</name>
    <name type="common">Saltwater cress</name>
    <name type="synonym">Sisymbrium salsugineum</name>
    <dbReference type="NCBI Taxonomy" id="72664"/>
    <lineage>
        <taxon>Eukaryota</taxon>
        <taxon>Viridiplantae</taxon>
        <taxon>Streptophyta</taxon>
        <taxon>Embryophyta</taxon>
        <taxon>Tracheophyta</taxon>
        <taxon>Spermatophyta</taxon>
        <taxon>Magnoliopsida</taxon>
        <taxon>eudicotyledons</taxon>
        <taxon>Gunneridae</taxon>
        <taxon>Pentapetalae</taxon>
        <taxon>rosids</taxon>
        <taxon>malvids</taxon>
        <taxon>Brassicales</taxon>
        <taxon>Brassicaceae</taxon>
        <taxon>Eutremeae</taxon>
        <taxon>Eutrema</taxon>
    </lineage>
</organism>
<proteinExistence type="predicted"/>
<dbReference type="KEGG" id="eus:EUTSA_v10026814mg"/>
<sequence length="525" mass="56517">MECNKDEAKRAMDIAEKKLSDNDYVGAKKFLDKAQNLYPQLDGLKQVLVMVDVYISGARKINGSVREADWYGVLGIDPLADDETLKREYKKLALLLHPDKNKCKCAEGAFKLVSQAWCLLSDKVKRTAYDQKRKLKTRTMQKPPPNQHKPKPPNPHKPASSKGKQNASDGVHPSAKATSNQPTSGTQKPPCAHKPASSSGNQHGVHPSAKAGSNPQAPPVNASKGSNFWTMCRGCKTRGEYRRDRYLNKAILCPNCGQTFIATERHLWPGYVSLLKKLQDQLNAQNKAANTNTNGASSSGRSSSPHPSFVRPGNSSSSSPQQQQHQQWSAKSQETNKNTNGASASGRSSSPYPSFVRPGNSSSSSPQQRSAKSQTTNKNTNGASSFGINSSSSASGPQQTPQASAKSQATNKNRNKASSSGSISSPSVSATAKTPPVSFVFPGVNLSSSPQQHQQHWSAQNTSGGTYYSSLSGSFHWKCSVPLTASSNSGSAANQAQERSKRVLEESQETFAAAENVLKKLRTDV</sequence>
<feature type="domain" description="J" evidence="2">
    <location>
        <begin position="69"/>
        <end position="133"/>
    </location>
</feature>
<dbReference type="PANTHER" id="PTHR44137">
    <property type="entry name" value="BNAC03G44070D PROTEIN"/>
    <property type="match status" value="1"/>
</dbReference>
<feature type="compositionally biased region" description="Low complexity" evidence="1">
    <location>
        <begin position="485"/>
        <end position="497"/>
    </location>
</feature>
<name>V4MJ37_EUTSA</name>
<dbReference type="Proteomes" id="UP000030689">
    <property type="component" value="Unassembled WGS sequence"/>
</dbReference>
<evidence type="ECO:0000313" key="4">
    <source>
        <dbReference type="Proteomes" id="UP000030689"/>
    </source>
</evidence>
<feature type="compositionally biased region" description="Pro residues" evidence="1">
    <location>
        <begin position="142"/>
        <end position="156"/>
    </location>
</feature>
<feature type="compositionally biased region" description="Low complexity" evidence="1">
    <location>
        <begin position="361"/>
        <end position="374"/>
    </location>
</feature>
<keyword evidence="4" id="KW-1185">Reference proteome</keyword>
<feature type="compositionally biased region" description="Polar residues" evidence="1">
    <location>
        <begin position="176"/>
        <end position="187"/>
    </location>
</feature>
<dbReference type="Pfam" id="PF00226">
    <property type="entry name" value="DnaJ"/>
    <property type="match status" value="1"/>
</dbReference>
<feature type="compositionally biased region" description="Low complexity" evidence="1">
    <location>
        <begin position="418"/>
        <end position="429"/>
    </location>
</feature>
<dbReference type="InterPro" id="IPR056988">
    <property type="entry name" value="Zn_ribbon_pln"/>
</dbReference>
<feature type="compositionally biased region" description="Low complexity" evidence="1">
    <location>
        <begin position="315"/>
        <end position="333"/>
    </location>
</feature>
<feature type="region of interest" description="Disordered" evidence="1">
    <location>
        <begin position="485"/>
        <end position="506"/>
    </location>
</feature>
<dbReference type="SMART" id="SM00271">
    <property type="entry name" value="DnaJ"/>
    <property type="match status" value="1"/>
</dbReference>